<organism evidence="3 4">
    <name type="scientific">Muraenolepis orangiensis</name>
    <name type="common">Patagonian moray cod</name>
    <dbReference type="NCBI Taxonomy" id="630683"/>
    <lineage>
        <taxon>Eukaryota</taxon>
        <taxon>Metazoa</taxon>
        <taxon>Chordata</taxon>
        <taxon>Craniata</taxon>
        <taxon>Vertebrata</taxon>
        <taxon>Euteleostomi</taxon>
        <taxon>Actinopterygii</taxon>
        <taxon>Neopterygii</taxon>
        <taxon>Teleostei</taxon>
        <taxon>Neoteleostei</taxon>
        <taxon>Acanthomorphata</taxon>
        <taxon>Zeiogadaria</taxon>
        <taxon>Gadariae</taxon>
        <taxon>Gadiformes</taxon>
        <taxon>Muraenolepidoidei</taxon>
        <taxon>Muraenolepididae</taxon>
        <taxon>Muraenolepis</taxon>
    </lineage>
</organism>
<evidence type="ECO:0000256" key="2">
    <source>
        <dbReference type="SAM" id="MobiDB-lite"/>
    </source>
</evidence>
<reference evidence="3" key="1">
    <citation type="submission" date="2022-07" db="EMBL/GenBank/DDBJ databases">
        <title>Chromosome-level genome of Muraenolepis orangiensis.</title>
        <authorList>
            <person name="Kim J."/>
        </authorList>
    </citation>
    <scope>NUCLEOTIDE SEQUENCE</scope>
    <source>
        <strain evidence="3">KU_S4_2022</strain>
        <tissue evidence="3">Muscle</tissue>
    </source>
</reference>
<dbReference type="OrthoDB" id="10070446at2759"/>
<keyword evidence="4" id="KW-1185">Reference proteome</keyword>
<dbReference type="EMBL" id="JANIIK010000114">
    <property type="protein sequence ID" value="KAJ3590045.1"/>
    <property type="molecule type" value="Genomic_DNA"/>
</dbReference>
<accession>A0A9Q0DN20</accession>
<dbReference type="Proteomes" id="UP001148018">
    <property type="component" value="Unassembled WGS sequence"/>
</dbReference>
<evidence type="ECO:0000313" key="3">
    <source>
        <dbReference type="EMBL" id="KAJ3590045.1"/>
    </source>
</evidence>
<proteinExistence type="predicted"/>
<comment type="caution">
    <text evidence="3">The sequence shown here is derived from an EMBL/GenBank/DDBJ whole genome shotgun (WGS) entry which is preliminary data.</text>
</comment>
<feature type="compositionally biased region" description="Basic residues" evidence="2">
    <location>
        <begin position="1"/>
        <end position="13"/>
    </location>
</feature>
<dbReference type="PANTHER" id="PTHR47368:SF4">
    <property type="entry name" value="NUMB-LIKE PROTEIN"/>
    <property type="match status" value="1"/>
</dbReference>
<feature type="region of interest" description="Disordered" evidence="2">
    <location>
        <begin position="1"/>
        <end position="27"/>
    </location>
</feature>
<name>A0A9Q0DN20_9TELE</name>
<evidence type="ECO:0000313" key="4">
    <source>
        <dbReference type="Proteomes" id="UP001148018"/>
    </source>
</evidence>
<dbReference type="PANTHER" id="PTHR47368">
    <property type="entry name" value="NUMB"/>
    <property type="match status" value="1"/>
</dbReference>
<dbReference type="AlphaFoldDB" id="A0A9Q0DN20"/>
<gene>
    <name evidence="3" type="ORF">NHX12_008002</name>
</gene>
<sequence>MNKLRQSLRRKRPVYVPEASRPHQWQADEEAVRKGKCNFAVREEPLLPVSSTVGTLTPRVLHSRNPYSPCPPQEEPLLPVSSTVGTLTPRVLHRRNPYSPCPPQEEPLLPVSSTVGTLTPRVLHRRNPYSPCPPQ</sequence>
<dbReference type="InterPro" id="IPR016698">
    <property type="entry name" value="Numb/numb-like"/>
</dbReference>
<evidence type="ECO:0000256" key="1">
    <source>
        <dbReference type="ARBA" id="ARBA00022553"/>
    </source>
</evidence>
<protein>
    <submittedName>
        <fullName evidence="3">Uncharacterized protein</fullName>
    </submittedName>
</protein>
<dbReference type="GO" id="GO:0005737">
    <property type="term" value="C:cytoplasm"/>
    <property type="evidence" value="ECO:0007669"/>
    <property type="project" value="TreeGrafter"/>
</dbReference>
<dbReference type="GO" id="GO:0050769">
    <property type="term" value="P:positive regulation of neurogenesis"/>
    <property type="evidence" value="ECO:0007669"/>
    <property type="project" value="TreeGrafter"/>
</dbReference>
<keyword evidence="1" id="KW-0597">Phosphoprotein</keyword>